<organism evidence="2 3">
    <name type="scientific">Enterovibrio coralii</name>
    <dbReference type="NCBI Taxonomy" id="294935"/>
    <lineage>
        <taxon>Bacteria</taxon>
        <taxon>Pseudomonadati</taxon>
        <taxon>Pseudomonadota</taxon>
        <taxon>Gammaproteobacteria</taxon>
        <taxon>Vibrionales</taxon>
        <taxon>Vibrionaceae</taxon>
        <taxon>Enterovibrio</taxon>
    </lineage>
</organism>
<keyword evidence="1" id="KW-0812">Transmembrane</keyword>
<dbReference type="Pfam" id="PF11196">
    <property type="entry name" value="DUF2834"/>
    <property type="match status" value="1"/>
</dbReference>
<dbReference type="InterPro" id="IPR021362">
    <property type="entry name" value="DUF2834"/>
</dbReference>
<dbReference type="STRING" id="294935.ATN88_15995"/>
<evidence type="ECO:0000313" key="2">
    <source>
        <dbReference type="EMBL" id="KXF80779.1"/>
    </source>
</evidence>
<evidence type="ECO:0000313" key="3">
    <source>
        <dbReference type="Proteomes" id="UP000070529"/>
    </source>
</evidence>
<dbReference type="AlphaFoldDB" id="A0A135I5Q3"/>
<comment type="caution">
    <text evidence="2">The sequence shown here is derived from an EMBL/GenBank/DDBJ whole genome shotgun (WGS) entry which is preliminary data.</text>
</comment>
<proteinExistence type="predicted"/>
<sequence length="111" mass="12367">MPAIYLILAILGTLFPYAALVPWVIENGVNPSLFLADLLANPISVFAWIDVVISAIALIVFIITDGRQHDIRYRSLAIAGTLTIGVSFGLPFYLYLRERVKLRAFFSHEDS</sequence>
<dbReference type="RefSeq" id="WP_067418695.1">
    <property type="nucleotide sequence ID" value="NZ_LNTY01000049.1"/>
</dbReference>
<feature type="transmembrane region" description="Helical" evidence="1">
    <location>
        <begin position="5"/>
        <end position="25"/>
    </location>
</feature>
<keyword evidence="1" id="KW-0472">Membrane</keyword>
<dbReference type="EMBL" id="LNTY01000049">
    <property type="protein sequence ID" value="KXF80779.1"/>
    <property type="molecule type" value="Genomic_DNA"/>
</dbReference>
<evidence type="ECO:0008006" key="4">
    <source>
        <dbReference type="Google" id="ProtNLM"/>
    </source>
</evidence>
<feature type="transmembrane region" description="Helical" evidence="1">
    <location>
        <begin position="76"/>
        <end position="96"/>
    </location>
</feature>
<evidence type="ECO:0000256" key="1">
    <source>
        <dbReference type="SAM" id="Phobius"/>
    </source>
</evidence>
<gene>
    <name evidence="2" type="ORF">ATN88_15995</name>
</gene>
<keyword evidence="3" id="KW-1185">Reference proteome</keyword>
<dbReference type="Proteomes" id="UP000070529">
    <property type="component" value="Unassembled WGS sequence"/>
</dbReference>
<name>A0A135I5Q3_9GAMM</name>
<protein>
    <recommendedName>
        <fullName evidence="4">DUF2834 domain-containing protein</fullName>
    </recommendedName>
</protein>
<dbReference type="OrthoDB" id="2619901at2"/>
<accession>A0A135I5Q3</accession>
<keyword evidence="1" id="KW-1133">Transmembrane helix</keyword>
<reference evidence="2 3" key="1">
    <citation type="submission" date="2015-11" db="EMBL/GenBank/DDBJ databases">
        <title>Genomic Taxonomy of the Vibrionaceae.</title>
        <authorList>
            <person name="Gomez-Gil B."/>
            <person name="Enciso-Ibarra J."/>
        </authorList>
    </citation>
    <scope>NUCLEOTIDE SEQUENCE [LARGE SCALE GENOMIC DNA]</scope>
    <source>
        <strain evidence="2 3">CAIM 912</strain>
    </source>
</reference>
<feature type="transmembrane region" description="Helical" evidence="1">
    <location>
        <begin position="45"/>
        <end position="64"/>
    </location>
</feature>